<reference evidence="3 4" key="1">
    <citation type="submission" date="2020-09" db="EMBL/GenBank/DDBJ databases">
        <title>De no assembly of potato wild relative species, Solanum commersonii.</title>
        <authorList>
            <person name="Cho K."/>
        </authorList>
    </citation>
    <scope>NUCLEOTIDE SEQUENCE [LARGE SCALE GENOMIC DNA]</scope>
    <source>
        <strain evidence="3">LZ3.2</strain>
        <tissue evidence="3">Leaf</tissue>
    </source>
</reference>
<protein>
    <submittedName>
        <fullName evidence="3">Uncharacterized protein</fullName>
    </submittedName>
</protein>
<name>A0A9J5Z1K3_SOLCO</name>
<dbReference type="Proteomes" id="UP000824120">
    <property type="component" value="Chromosome 5"/>
</dbReference>
<evidence type="ECO:0000313" key="3">
    <source>
        <dbReference type="EMBL" id="KAG5606061.1"/>
    </source>
</evidence>
<feature type="non-terminal residue" evidence="3">
    <location>
        <position position="116"/>
    </location>
</feature>
<feature type="region of interest" description="Disordered" evidence="2">
    <location>
        <begin position="87"/>
        <end position="116"/>
    </location>
</feature>
<evidence type="ECO:0000256" key="1">
    <source>
        <dbReference type="ARBA" id="ARBA00005536"/>
    </source>
</evidence>
<feature type="compositionally biased region" description="Polar residues" evidence="2">
    <location>
        <begin position="90"/>
        <end position="99"/>
    </location>
</feature>
<evidence type="ECO:0000313" key="4">
    <source>
        <dbReference type="Proteomes" id="UP000824120"/>
    </source>
</evidence>
<keyword evidence="4" id="KW-1185">Reference proteome</keyword>
<dbReference type="PANTHER" id="PTHR12161:SF55">
    <property type="entry name" value="REGULATOR OF VPS4 ACTIVITY IN THE MVB PATHWAY PROTEIN"/>
    <property type="match status" value="1"/>
</dbReference>
<dbReference type="AlphaFoldDB" id="A0A9J5Z1K3"/>
<evidence type="ECO:0000256" key="2">
    <source>
        <dbReference type="SAM" id="MobiDB-lite"/>
    </source>
</evidence>
<proteinExistence type="inferred from homology"/>
<comment type="caution">
    <text evidence="3">The sequence shown here is derived from an EMBL/GenBank/DDBJ whole genome shotgun (WGS) entry which is preliminary data.</text>
</comment>
<comment type="similarity">
    <text evidence="1">Belongs to the IST1 family.</text>
</comment>
<feature type="compositionally biased region" description="Basic residues" evidence="2">
    <location>
        <begin position="105"/>
        <end position="116"/>
    </location>
</feature>
<dbReference type="InterPro" id="IPR005061">
    <property type="entry name" value="Ist1"/>
</dbReference>
<sequence>VEHVIREQNILQANEILELFCELIVARLINGKDFVSTGIELRPNASVNRTLIEELFVKTPTGKIEWDTTDSEIELLKQLEERIEGPNGFVSATSLPHNSTSKEHAKPKKLPRASDD</sequence>
<gene>
    <name evidence="3" type="ORF">H5410_027553</name>
</gene>
<accession>A0A9J5Z1K3</accession>
<dbReference type="OrthoDB" id="29853at2759"/>
<dbReference type="PANTHER" id="PTHR12161">
    <property type="entry name" value="IST1 FAMILY MEMBER"/>
    <property type="match status" value="1"/>
</dbReference>
<dbReference type="EMBL" id="JACXVP010000005">
    <property type="protein sequence ID" value="KAG5606061.1"/>
    <property type="molecule type" value="Genomic_DNA"/>
</dbReference>
<dbReference type="GO" id="GO:0015031">
    <property type="term" value="P:protein transport"/>
    <property type="evidence" value="ECO:0007669"/>
    <property type="project" value="InterPro"/>
</dbReference>
<dbReference type="InterPro" id="IPR042277">
    <property type="entry name" value="IST1-like"/>
</dbReference>
<dbReference type="Gene3D" id="1.20.1260.60">
    <property type="entry name" value="Vacuolar protein sorting-associated protein Ist1"/>
    <property type="match status" value="1"/>
</dbReference>
<organism evidence="3 4">
    <name type="scientific">Solanum commersonii</name>
    <name type="common">Commerson's wild potato</name>
    <name type="synonym">Commerson's nightshade</name>
    <dbReference type="NCBI Taxonomy" id="4109"/>
    <lineage>
        <taxon>Eukaryota</taxon>
        <taxon>Viridiplantae</taxon>
        <taxon>Streptophyta</taxon>
        <taxon>Embryophyta</taxon>
        <taxon>Tracheophyta</taxon>
        <taxon>Spermatophyta</taxon>
        <taxon>Magnoliopsida</taxon>
        <taxon>eudicotyledons</taxon>
        <taxon>Gunneridae</taxon>
        <taxon>Pentapetalae</taxon>
        <taxon>asterids</taxon>
        <taxon>lamiids</taxon>
        <taxon>Solanales</taxon>
        <taxon>Solanaceae</taxon>
        <taxon>Solanoideae</taxon>
        <taxon>Solaneae</taxon>
        <taxon>Solanum</taxon>
    </lineage>
</organism>